<dbReference type="PROSITE" id="PS51832">
    <property type="entry name" value="HD_GYP"/>
    <property type="match status" value="1"/>
</dbReference>
<dbReference type="InterPro" id="IPR052020">
    <property type="entry name" value="Cyclic_di-GMP/3'3'-cGAMP_PDE"/>
</dbReference>
<dbReference type="InterPro" id="IPR001789">
    <property type="entry name" value="Sig_transdc_resp-reg_receiver"/>
</dbReference>
<evidence type="ECO:0000259" key="4">
    <source>
        <dbReference type="PROSITE" id="PS51832"/>
    </source>
</evidence>
<dbReference type="InterPro" id="IPR037522">
    <property type="entry name" value="HD_GYP_dom"/>
</dbReference>
<feature type="domain" description="HD-GYP" evidence="4">
    <location>
        <begin position="181"/>
        <end position="377"/>
    </location>
</feature>
<dbReference type="RefSeq" id="WP_054553443.1">
    <property type="nucleotide sequence ID" value="NZ_LJTC01000008.1"/>
</dbReference>
<evidence type="ECO:0000256" key="1">
    <source>
        <dbReference type="PROSITE-ProRule" id="PRU00169"/>
    </source>
</evidence>
<dbReference type="PANTHER" id="PTHR45228">
    <property type="entry name" value="CYCLIC DI-GMP PHOSPHODIESTERASE TM_0186-RELATED"/>
    <property type="match status" value="1"/>
</dbReference>
<feature type="modified residue" description="4-aspartylphosphate" evidence="1">
    <location>
        <position position="60"/>
    </location>
</feature>
<comment type="caution">
    <text evidence="5">The sequence shown here is derived from an EMBL/GenBank/DDBJ whole genome shotgun (WGS) entry which is preliminary data.</text>
</comment>
<dbReference type="GO" id="GO:0000160">
    <property type="term" value="P:phosphorelay signal transduction system"/>
    <property type="evidence" value="ECO:0007669"/>
    <property type="project" value="InterPro"/>
</dbReference>
<evidence type="ECO:0000259" key="3">
    <source>
        <dbReference type="PROSITE" id="PS50110"/>
    </source>
</evidence>
<evidence type="ECO:0000256" key="2">
    <source>
        <dbReference type="SAM" id="Coils"/>
    </source>
</evidence>
<dbReference type="STRING" id="570156.AOG27_12970"/>
<keyword evidence="1" id="KW-0597">Phosphoprotein</keyword>
<proteinExistence type="predicted"/>
<sequence>MAEQISKQHIQVLCIDDDEIVLRTLLRLLSANNITVKACSDPKDGLKTLANYSFDVIICDMRMPSMNGAEFFAQALTIAPEPQRILLTGYSDIENTIAAVNIGKIHTYIQKPWQNELLLSNINDAIEKTSLKRQNQQLEQKIKAQNSQLKELNNNLEQMVEKRTQQIRKVLKQLETVNEREKHEHRATFEILYNFINANPYLDGTQAQNIAATCKQLATRLGLDNQLIEMTEIAGYLSQIGLLAMEPELYKKPTRELTETQRKLFYTHPSTAQLMLMPAPHLSDVSEAIYYQFEHYNGTGKPKGLKGNEIPKAAMILAVARDFWQAVAQLSSSESSNFERARDQLQLYSGTYYHPKILEIFNSLEINCASVQNVGTMKILSAQNLKNGMVLGHALRNYDGILLLPKGHVFGPKSINKLQQLESKKPNPFRIMIKN</sequence>
<name>A0A0P7EIA5_9GAMM</name>
<keyword evidence="2" id="KW-0175">Coiled coil</keyword>
<dbReference type="OrthoDB" id="9802066at2"/>
<dbReference type="InterPro" id="IPR011006">
    <property type="entry name" value="CheY-like_superfamily"/>
</dbReference>
<dbReference type="PATRIC" id="fig|570156.3.peg.3694"/>
<dbReference type="Pfam" id="PF00072">
    <property type="entry name" value="Response_reg"/>
    <property type="match status" value="1"/>
</dbReference>
<dbReference type="CDD" id="cd17569">
    <property type="entry name" value="REC_HupR-like"/>
    <property type="match status" value="1"/>
</dbReference>
<protein>
    <submittedName>
        <fullName evidence="5">Chemotaxis protein CheY</fullName>
    </submittedName>
</protein>
<dbReference type="SMART" id="SM00448">
    <property type="entry name" value="REC"/>
    <property type="match status" value="1"/>
</dbReference>
<dbReference type="Gene3D" id="1.10.3210.10">
    <property type="entry name" value="Hypothetical protein af1432"/>
    <property type="match status" value="1"/>
</dbReference>
<dbReference type="Gene3D" id="3.40.50.2300">
    <property type="match status" value="1"/>
</dbReference>
<feature type="domain" description="Response regulatory" evidence="3">
    <location>
        <begin position="11"/>
        <end position="126"/>
    </location>
</feature>
<dbReference type="Pfam" id="PF13487">
    <property type="entry name" value="HD_5"/>
    <property type="match status" value="1"/>
</dbReference>
<evidence type="ECO:0000313" key="5">
    <source>
        <dbReference type="EMBL" id="KPM82994.1"/>
    </source>
</evidence>
<dbReference type="EMBL" id="LJTC01000008">
    <property type="protein sequence ID" value="KPM82994.1"/>
    <property type="molecule type" value="Genomic_DNA"/>
</dbReference>
<feature type="coiled-coil region" evidence="2">
    <location>
        <begin position="128"/>
        <end position="180"/>
    </location>
</feature>
<dbReference type="PROSITE" id="PS50110">
    <property type="entry name" value="RESPONSE_REGULATORY"/>
    <property type="match status" value="1"/>
</dbReference>
<gene>
    <name evidence="5" type="ORF">AOG27_12970</name>
</gene>
<organism evidence="5 6">
    <name type="scientific">Pseudoalteromonas lipolytica</name>
    <dbReference type="NCBI Taxonomy" id="570156"/>
    <lineage>
        <taxon>Bacteria</taxon>
        <taxon>Pseudomonadati</taxon>
        <taxon>Pseudomonadota</taxon>
        <taxon>Gammaproteobacteria</taxon>
        <taxon>Alteromonadales</taxon>
        <taxon>Pseudoalteromonadaceae</taxon>
        <taxon>Pseudoalteromonas</taxon>
    </lineage>
</organism>
<dbReference type="SUPFAM" id="SSF52172">
    <property type="entry name" value="CheY-like"/>
    <property type="match status" value="1"/>
</dbReference>
<evidence type="ECO:0000313" key="6">
    <source>
        <dbReference type="Proteomes" id="UP000050378"/>
    </source>
</evidence>
<dbReference type="AlphaFoldDB" id="A0A0P7EIA5"/>
<accession>A0A0P7EIA5</accession>
<reference evidence="5 6" key="1">
    <citation type="submission" date="2015-09" db="EMBL/GenBank/DDBJ databases">
        <title>Draft Genome Sequence of Pseudoalteromonas lipolytica UCD-48B.</title>
        <authorList>
            <person name="Krusor M."/>
            <person name="Coil D.A."/>
            <person name="Lang J.M."/>
            <person name="Eisen J.A."/>
            <person name="Alexiev A."/>
        </authorList>
    </citation>
    <scope>NUCLEOTIDE SEQUENCE [LARGE SCALE GENOMIC DNA]</scope>
    <source>
        <strain evidence="5 6">UCD-48B</strain>
    </source>
</reference>
<dbReference type="PANTHER" id="PTHR45228:SF8">
    <property type="entry name" value="TWO-COMPONENT RESPONSE REGULATOR-RELATED"/>
    <property type="match status" value="1"/>
</dbReference>
<dbReference type="Proteomes" id="UP000050378">
    <property type="component" value="Unassembled WGS sequence"/>
</dbReference>